<organism evidence="2 3">
    <name type="scientific">Sulfurimonas paralvinellae</name>
    <dbReference type="NCBI Taxonomy" id="317658"/>
    <lineage>
        <taxon>Bacteria</taxon>
        <taxon>Pseudomonadati</taxon>
        <taxon>Campylobacterota</taxon>
        <taxon>Epsilonproteobacteria</taxon>
        <taxon>Campylobacterales</taxon>
        <taxon>Sulfurimonadaceae</taxon>
        <taxon>Sulfurimonas</taxon>
    </lineage>
</organism>
<dbReference type="KEGG" id="spal:FM071_10580"/>
<keyword evidence="2" id="KW-0614">Plasmid</keyword>
<evidence type="ECO:0000256" key="1">
    <source>
        <dbReference type="SAM" id="Coils"/>
    </source>
</evidence>
<geneLocation type="plasmid" evidence="2 3">
    <name>unnamed</name>
</geneLocation>
<keyword evidence="1" id="KW-0175">Coiled coil</keyword>
<dbReference type="InterPro" id="IPR019219">
    <property type="entry name" value="DUF2130"/>
</dbReference>
<dbReference type="EMBL" id="CP041407">
    <property type="protein sequence ID" value="QOP46813.1"/>
    <property type="molecule type" value="Genomic_DNA"/>
</dbReference>
<dbReference type="RefSeq" id="WP_193112101.1">
    <property type="nucleotide sequence ID" value="NZ_CP041407.1"/>
</dbReference>
<dbReference type="AlphaFoldDB" id="A0A7M1BAU9"/>
<evidence type="ECO:0000313" key="3">
    <source>
        <dbReference type="Proteomes" id="UP000593580"/>
    </source>
</evidence>
<dbReference type="Pfam" id="PF09903">
    <property type="entry name" value="DUF2130"/>
    <property type="match status" value="1"/>
</dbReference>
<reference evidence="2 3" key="1">
    <citation type="submission" date="2019-07" db="EMBL/GenBank/DDBJ databases">
        <title>Sulfurimonas paralvinellae sp. nov., a novel mesophilic, hydrogen- and sulfur-oxidizing chemolithoautotroph within the Epsilonproteo- bacteria isolated from a deep-sea hydrothermal vent polychaete nest, reclassification of Thiomicrospira denitrificans as Sulfurimonas denitrificans comb. nov. and emended description of the genus Sulfurimonas.</title>
        <authorList>
            <person name="Wang S."/>
            <person name="Jiang L."/>
            <person name="Shao Z."/>
        </authorList>
    </citation>
    <scope>NUCLEOTIDE SEQUENCE [LARGE SCALE GENOMIC DNA]</scope>
    <source>
        <strain evidence="2 3">GO25</strain>
        <plasmid evidence="2 3">unnamed</plasmid>
    </source>
</reference>
<protein>
    <submittedName>
        <fullName evidence="2">DUF2130 domain-containing protein</fullName>
    </submittedName>
</protein>
<dbReference type="Proteomes" id="UP000593580">
    <property type="component" value="Plasmid unnamed"/>
</dbReference>
<sequence length="468" mass="54062">MSTQTTIQCPNCGTEIKLEEAIYSEYEKKFNQDMQQKREAYKKAQVDLAAKELQLKKEQEQFDEKLQESLQLQLKAREKAMRDSISKELLEIKEQEEGILKQEIEKKNKELLTLQSQQDQKLQEALQQSKKELETQIKQSLEKESASRIEELESALSQKSKQIQELEASKAEIAKLKMEKEEIAAEVRSKAQIEFYEKLAAEKQKTVQELTSQNELKLKEADEKMRQLQEQLSVAQQKAQQGSMQTQGEVQELAIEEYLATHYPLDTIEEIKKGQRGADCLQIINTQTMSNCAKIYYESKRTKDFQKSWIEKFKADMREKGADFGVLVTTVLPKELERMGFYEGVWVCTFDEFKGSTALIRQQLIQLALSKLSQEGKSDKMSLLYNYLTSNEFAMHIEAITEGFSAMQSQLDKEKRAMARLWKEREKQIEKVLDNTIGMYGSIKGIAGNAIGNVKALELEYIEDEEEE</sequence>
<name>A0A7M1BAU9_9BACT</name>
<evidence type="ECO:0000313" key="2">
    <source>
        <dbReference type="EMBL" id="QOP46813.1"/>
    </source>
</evidence>
<accession>A0A7M1BAU9</accession>
<keyword evidence="3" id="KW-1185">Reference proteome</keyword>
<proteinExistence type="predicted"/>
<feature type="coiled-coil region" evidence="1">
    <location>
        <begin position="34"/>
        <end position="245"/>
    </location>
</feature>
<gene>
    <name evidence="2" type="ORF">FM071_10580</name>
</gene>